<protein>
    <submittedName>
        <fullName evidence="1">Uncharacterized protein</fullName>
    </submittedName>
</protein>
<dbReference type="OrthoDB" id="4138529at2"/>
<dbReference type="RefSeq" id="WP_064980126.1">
    <property type="nucleotide sequence ID" value="NZ_LZLC01000074.1"/>
</dbReference>
<proteinExistence type="predicted"/>
<sequence>MHVSPSIGFTASLNVRTWQRTWQRKWRDVLHERQALANEYAQHRLWDDELTRRVETFFKTCRELADWLQEAAGVDALTHLHASADLQVCDGLAQTAKHFARNPHPTRDPITGVVATLNGTADGPRARLSWTSAGGRNGEADALDLADRCIAEWEKFLQQKGLDPNS</sequence>
<dbReference type="Proteomes" id="UP000093898">
    <property type="component" value="Unassembled WGS sequence"/>
</dbReference>
<organism evidence="1 2">
    <name type="scientific">Mycolicibacterium mucogenicum</name>
    <name type="common">Mycobacterium mucogenicum</name>
    <dbReference type="NCBI Taxonomy" id="56689"/>
    <lineage>
        <taxon>Bacteria</taxon>
        <taxon>Bacillati</taxon>
        <taxon>Actinomycetota</taxon>
        <taxon>Actinomycetes</taxon>
        <taxon>Mycobacteriales</taxon>
        <taxon>Mycobacteriaceae</taxon>
        <taxon>Mycolicibacterium</taxon>
    </lineage>
</organism>
<evidence type="ECO:0000313" key="1">
    <source>
        <dbReference type="EMBL" id="OBJ43640.1"/>
    </source>
</evidence>
<dbReference type="EMBL" id="LZLC01000074">
    <property type="protein sequence ID" value="OBJ43640.1"/>
    <property type="molecule type" value="Genomic_DNA"/>
</dbReference>
<reference evidence="1 2" key="1">
    <citation type="submission" date="2016-06" db="EMBL/GenBank/DDBJ databases">
        <authorList>
            <person name="Kjaerup R.B."/>
            <person name="Dalgaard T.S."/>
            <person name="Juul-Madsen H.R."/>
        </authorList>
    </citation>
    <scope>NUCLEOTIDE SEQUENCE [LARGE SCALE GENOMIC DNA]</scope>
    <source>
        <strain evidence="1 2">1127319.6</strain>
    </source>
</reference>
<name>A0A1A3H6H5_MYCMU</name>
<dbReference type="AlphaFoldDB" id="A0A1A3H6H5"/>
<accession>A0A1A3H6H5</accession>
<comment type="caution">
    <text evidence="1">The sequence shown here is derived from an EMBL/GenBank/DDBJ whole genome shotgun (WGS) entry which is preliminary data.</text>
</comment>
<evidence type="ECO:0000313" key="2">
    <source>
        <dbReference type="Proteomes" id="UP000093898"/>
    </source>
</evidence>
<gene>
    <name evidence="1" type="ORF">A5630_18475</name>
</gene>